<evidence type="ECO:0000313" key="1">
    <source>
        <dbReference type="EMBL" id="AQQ14677.1"/>
    </source>
</evidence>
<organism evidence="1 2">
    <name type="scientific">Corynebacterium glaucum</name>
    <dbReference type="NCBI Taxonomy" id="187491"/>
    <lineage>
        <taxon>Bacteria</taxon>
        <taxon>Bacillati</taxon>
        <taxon>Actinomycetota</taxon>
        <taxon>Actinomycetes</taxon>
        <taxon>Mycobacteriales</taxon>
        <taxon>Corynebacteriaceae</taxon>
        <taxon>Corynebacterium</taxon>
    </lineage>
</organism>
<proteinExistence type="predicted"/>
<keyword evidence="2" id="KW-1185">Reference proteome</keyword>
<dbReference type="OrthoDB" id="4408446at2"/>
<accession>A0A1Q2HV02</accession>
<dbReference type="RefSeq" id="WP_095659488.1">
    <property type="nucleotide sequence ID" value="NZ_CP019688.1"/>
</dbReference>
<name>A0A1Q2HV02_9CORY</name>
<protein>
    <submittedName>
        <fullName evidence="1">Uncharacterized protein</fullName>
    </submittedName>
</protein>
<evidence type="ECO:0000313" key="2">
    <source>
        <dbReference type="Proteomes" id="UP000217209"/>
    </source>
</evidence>
<dbReference type="AlphaFoldDB" id="A0A1Q2HV02"/>
<dbReference type="EMBL" id="CP019688">
    <property type="protein sequence ID" value="AQQ14677.1"/>
    <property type="molecule type" value="Genomic_DNA"/>
</dbReference>
<gene>
    <name evidence="1" type="ORF">CGLAU_03495</name>
</gene>
<dbReference type="KEGG" id="cgv:CGLAU_03495"/>
<sequence>MPFPAPDNIVRDWLNERAEAGVVRAKVVTDVAYSDGVLTVTIEPEKFVDLGAWNSLNEGYSDSLGDFYATELGWTNKQSVYLREMVTELRVVTADGSVLETVDTAAYQRKKNPQF</sequence>
<reference evidence="1 2" key="1">
    <citation type="submission" date="2016-12" db="EMBL/GenBank/DDBJ databases">
        <authorList>
            <person name="Song W.-J."/>
            <person name="Kurnit D.M."/>
        </authorList>
    </citation>
    <scope>NUCLEOTIDE SEQUENCE [LARGE SCALE GENOMIC DNA]</scope>
    <source>
        <strain evidence="1 2">DSM 30827</strain>
    </source>
</reference>
<dbReference type="Proteomes" id="UP000217209">
    <property type="component" value="Chromosome"/>
</dbReference>